<name>A0ABP9BJI4_9MICC</name>
<dbReference type="Proteomes" id="UP001500187">
    <property type="component" value="Unassembled WGS sequence"/>
</dbReference>
<feature type="domain" description="Fibrinogen C-terminal" evidence="3">
    <location>
        <begin position="38"/>
        <end position="94"/>
    </location>
</feature>
<evidence type="ECO:0000313" key="4">
    <source>
        <dbReference type="EMBL" id="GAA4796223.1"/>
    </source>
</evidence>
<sequence length="1014" mass="109450">MKKPSFISKLAVGATALGVAVAMLPGASANTTYVPNGLSSETAAASCWEVKQNDPESTSGTYWLYTPSMDAPAQFYCDQETDGGGWVMIGRGREGWTEEYFGRGKAEDIFTKPTGPEAFDPVQLSSETVDELLDGDRVDSLEDGVRFRRAVNAEGTDWQNVYAQRINTESWSWTLQANTNWGGVRFENPSSIGGSRIYGLTTGGIASWNQSYNTLRFTSAAVHGWKNGFAYGSYVRGNTDASSYLWTPTGTAPMGFTQVFIRPKINQNDAGFAQIPDSGLAAEDNRQLPNSFTASMRWRTSMESGTGVVSELNTRVQAIAQVGNTVFTGGDFKNVVSASGETVEQGYLAGYDVNSAELVRSFTPKFNGQIKALESLPSGLLAVGGEFTEVNGQPANGFVILNPVTGETDTSLGWDIVNRVSGAVPVVKTIQVQGGYVYIGGSFTHVKGGTGDFYTYSRNAARFNVSTKGVDVTWRPVLNGTVNGVSASEDGVALAGYFTKVNDVNTVKLAYLSPTAGTISKPWVWKPSYPINTTNGGFQFDVQQAHSEVWAGGSEHLIAQYSLSDLSRMSSSITRSGGDFQDLQLDTNTDVMYGACHCGNWVYEGADLYQTPWNTAVSDIHRIRLVGAFDAQTGEVLPEFSPEISGDKGYGVWESFVDSNGVLWAGGDITRSRGSGGGQSTVGFVRFTPRDVAPAAAPSDLQVTTDGTTDELTWTSGTRSRTDYQVLRDNRVIATVKSGTSYSVAHTDGARYFVRSVDNVGNYSKTTPVATAPAPPVEEPVDPPVEEPAPPVEEPVDPPVDNEENPVIPPVDEPAPNDPAPPVVDENPDPADPVEPVEPEAPADQKLVVSGDRWDVTFGLTNIYDRTWRDTNYAYNTGRQWYTRPSSIGWGEPSLASNLSFNWWNQPNAMFLRKELTINPATGQSLVLTTYADDGMAIYVNGKEVHRENLATNATASSMALARVAYSDAKLRPITITIPASELNQGKNVIAAQVHAYRRGESATFDMEATLKNP</sequence>
<proteinExistence type="predicted"/>
<evidence type="ECO:0000256" key="1">
    <source>
        <dbReference type="SAM" id="MobiDB-lite"/>
    </source>
</evidence>
<dbReference type="SUPFAM" id="SSF56496">
    <property type="entry name" value="Fibrinogen C-terminal domain-like"/>
    <property type="match status" value="1"/>
</dbReference>
<protein>
    <recommendedName>
        <fullName evidence="3">Fibrinogen C-terminal domain-containing protein</fullName>
    </recommendedName>
</protein>
<feature type="compositionally biased region" description="Pro residues" evidence="1">
    <location>
        <begin position="807"/>
        <end position="822"/>
    </location>
</feature>
<feature type="compositionally biased region" description="Acidic residues" evidence="1">
    <location>
        <begin position="794"/>
        <end position="804"/>
    </location>
</feature>
<feature type="chain" id="PRO_5046337308" description="Fibrinogen C-terminal domain-containing protein" evidence="2">
    <location>
        <begin position="30"/>
        <end position="1014"/>
    </location>
</feature>
<dbReference type="InterPro" id="IPR036056">
    <property type="entry name" value="Fibrinogen-like_C"/>
</dbReference>
<reference evidence="5" key="1">
    <citation type="journal article" date="2019" name="Int. J. Syst. Evol. Microbiol.">
        <title>The Global Catalogue of Microorganisms (GCM) 10K type strain sequencing project: providing services to taxonomists for standard genome sequencing and annotation.</title>
        <authorList>
            <consortium name="The Broad Institute Genomics Platform"/>
            <consortium name="The Broad Institute Genome Sequencing Center for Infectious Disease"/>
            <person name="Wu L."/>
            <person name="Ma J."/>
        </authorList>
    </citation>
    <scope>NUCLEOTIDE SEQUENCE [LARGE SCALE GENOMIC DNA]</scope>
    <source>
        <strain evidence="5">JCM 18541</strain>
    </source>
</reference>
<dbReference type="InterPro" id="IPR002181">
    <property type="entry name" value="Fibrinogen_a/b/g_C_dom"/>
</dbReference>
<dbReference type="InterPro" id="IPR014716">
    <property type="entry name" value="Fibrinogen_a/b/g_C_1"/>
</dbReference>
<dbReference type="RefSeq" id="WP_345446080.1">
    <property type="nucleotide sequence ID" value="NZ_BAABKP010000002.1"/>
</dbReference>
<keyword evidence="2" id="KW-0732">Signal</keyword>
<dbReference type="PROSITE" id="PS51406">
    <property type="entry name" value="FIBRINOGEN_C_2"/>
    <property type="match status" value="1"/>
</dbReference>
<accession>A0ABP9BJI4</accession>
<evidence type="ECO:0000256" key="2">
    <source>
        <dbReference type="SAM" id="SignalP"/>
    </source>
</evidence>
<feature type="region of interest" description="Disordered" evidence="1">
    <location>
        <begin position="765"/>
        <end position="839"/>
    </location>
</feature>
<comment type="caution">
    <text evidence="4">The sequence shown here is derived from an EMBL/GenBank/DDBJ whole genome shotgun (WGS) entry which is preliminary data.</text>
</comment>
<dbReference type="EMBL" id="BAABKP010000002">
    <property type="protein sequence ID" value="GAA4796223.1"/>
    <property type="molecule type" value="Genomic_DNA"/>
</dbReference>
<dbReference type="Gene3D" id="3.90.215.10">
    <property type="entry name" value="Gamma Fibrinogen, chain A, domain 1"/>
    <property type="match status" value="1"/>
</dbReference>
<organism evidence="4 5">
    <name type="scientific">Rothia endophytica</name>
    <dbReference type="NCBI Taxonomy" id="1324766"/>
    <lineage>
        <taxon>Bacteria</taxon>
        <taxon>Bacillati</taxon>
        <taxon>Actinomycetota</taxon>
        <taxon>Actinomycetes</taxon>
        <taxon>Micrococcales</taxon>
        <taxon>Micrococcaceae</taxon>
        <taxon>Rothia</taxon>
    </lineage>
</organism>
<evidence type="ECO:0000259" key="3">
    <source>
        <dbReference type="PROSITE" id="PS51406"/>
    </source>
</evidence>
<gene>
    <name evidence="4" type="ORF">GCM10023352_14480</name>
</gene>
<evidence type="ECO:0000313" key="5">
    <source>
        <dbReference type="Proteomes" id="UP001500187"/>
    </source>
</evidence>
<dbReference type="NCBIfam" id="NF040941">
    <property type="entry name" value="GGGWT_bact"/>
    <property type="match status" value="1"/>
</dbReference>
<keyword evidence="5" id="KW-1185">Reference proteome</keyword>
<dbReference type="Gene3D" id="2.60.120.260">
    <property type="entry name" value="Galactose-binding domain-like"/>
    <property type="match status" value="1"/>
</dbReference>
<feature type="signal peptide" evidence="2">
    <location>
        <begin position="1"/>
        <end position="29"/>
    </location>
</feature>